<name>A0A4Y5JSZ3_9CAUD</name>
<reference evidence="2" key="1">
    <citation type="journal article" date="2020" name="bioRxiv">
        <title>Integrative omics analysis of Pseudomonas aeruginosa virus PA5oct highlights the molecular complexity of jumbo phages.</title>
        <authorList>
            <person name="Lood C."/>
            <person name="Danis-Wlodarczyk K."/>
            <person name="Blasdel B.G."/>
            <person name="Jang H.B."/>
            <person name="Vandenheuvel D."/>
            <person name="Briers Y."/>
            <person name="Noben J.-P."/>
            <person name="van Noort V."/>
            <person name="Drulis-Kawa Z."/>
            <person name="Lavigne R."/>
        </authorList>
    </citation>
    <scope>NUCLEOTIDE SEQUENCE [LARGE SCALE GENOMIC DNA]</scope>
</reference>
<dbReference type="Proteomes" id="UP000316733">
    <property type="component" value="Segment"/>
</dbReference>
<keyword evidence="2" id="KW-1185">Reference proteome</keyword>
<evidence type="ECO:0000313" key="2">
    <source>
        <dbReference type="Proteomes" id="UP000316733"/>
    </source>
</evidence>
<proteinExistence type="predicted"/>
<organism evidence="1 2">
    <name type="scientific">Pseudomonas phage vB_PaeM_PA5oct</name>
    <dbReference type="NCBI Taxonomy" id="2163605"/>
    <lineage>
        <taxon>Viruses</taxon>
        <taxon>Duplodnaviria</taxon>
        <taxon>Heunggongvirae</taxon>
        <taxon>Uroviricota</taxon>
        <taxon>Caudoviricetes</taxon>
        <taxon>Arenbergviridae</taxon>
        <taxon>Wroclawvirus</taxon>
        <taxon>Wroclawvirus PA5oct</taxon>
    </lineage>
</organism>
<gene>
    <name evidence="1" type="ORF">EST35_0004</name>
</gene>
<evidence type="ECO:0000313" key="1">
    <source>
        <dbReference type="EMBL" id="QCG75888.1"/>
    </source>
</evidence>
<sequence>MDLILLFQYRCCKIWYSDYIIDMIDYSDCTIVSLLRPPNGRMYAYCSCNSINNETSIMHLQNSIHSLQISYSTRSIICRMTNVYEDLIQYICIL</sequence>
<accession>A0A4Y5JSZ3</accession>
<protein>
    <submittedName>
        <fullName evidence="1">Uncharacterized protein</fullName>
    </submittedName>
</protein>
<dbReference type="EMBL" id="MK797984">
    <property type="protein sequence ID" value="QCG75888.1"/>
    <property type="molecule type" value="Genomic_DNA"/>
</dbReference>